<dbReference type="EMBL" id="LCCN01000001">
    <property type="protein sequence ID" value="KKS33205.1"/>
    <property type="molecule type" value="Genomic_DNA"/>
</dbReference>
<evidence type="ECO:0000259" key="1">
    <source>
        <dbReference type="PROSITE" id="PS50076"/>
    </source>
</evidence>
<accession>A0A0G0Y917</accession>
<dbReference type="Pfam" id="PF00226">
    <property type="entry name" value="DnaJ"/>
    <property type="match status" value="1"/>
</dbReference>
<organism evidence="2 3">
    <name type="scientific">Candidatus Amesbacteria bacterium GW2011_GWA2_42_12</name>
    <dbReference type="NCBI Taxonomy" id="1618356"/>
    <lineage>
        <taxon>Bacteria</taxon>
        <taxon>Candidatus Amesiibacteriota</taxon>
    </lineage>
</organism>
<evidence type="ECO:0000313" key="2">
    <source>
        <dbReference type="EMBL" id="KKS33205.1"/>
    </source>
</evidence>
<gene>
    <name evidence="2" type="ORF">UU93_C0001G0036</name>
</gene>
<comment type="caution">
    <text evidence="2">The sequence shown here is derived from an EMBL/GenBank/DDBJ whole genome shotgun (WGS) entry which is preliminary data.</text>
</comment>
<dbReference type="CDD" id="cd06257">
    <property type="entry name" value="DnaJ"/>
    <property type="match status" value="1"/>
</dbReference>
<proteinExistence type="predicted"/>
<dbReference type="InterPro" id="IPR036869">
    <property type="entry name" value="J_dom_sf"/>
</dbReference>
<protein>
    <recommendedName>
        <fullName evidence="1">J domain-containing protein</fullName>
    </recommendedName>
</protein>
<dbReference type="InterPro" id="IPR001623">
    <property type="entry name" value="DnaJ_domain"/>
</dbReference>
<dbReference type="PROSITE" id="PS50076">
    <property type="entry name" value="DNAJ_2"/>
    <property type="match status" value="1"/>
</dbReference>
<dbReference type="AlphaFoldDB" id="A0A0G0Y917"/>
<dbReference type="SUPFAM" id="SSF46565">
    <property type="entry name" value="Chaperone J-domain"/>
    <property type="match status" value="1"/>
</dbReference>
<dbReference type="Gene3D" id="1.10.287.110">
    <property type="entry name" value="DnaJ domain"/>
    <property type="match status" value="1"/>
</dbReference>
<feature type="domain" description="J" evidence="1">
    <location>
        <begin position="277"/>
        <end position="344"/>
    </location>
</feature>
<dbReference type="STRING" id="1618356.UU93_C0001G0036"/>
<dbReference type="Proteomes" id="UP000034160">
    <property type="component" value="Unassembled WGS sequence"/>
</dbReference>
<evidence type="ECO:0000313" key="3">
    <source>
        <dbReference type="Proteomes" id="UP000034160"/>
    </source>
</evidence>
<sequence length="344" mass="38963">MNNEGSIVTEIFTKPILQRTTETLIEMCSSGNAEQAATLSKSFQIRMGIRDKGEVFKFLGQRLDQVEKLIEVYPKGVSSLQLFRDILWQLKIAKTNIQFSPLVILLKQEELAKIQAFGSKLRGAEDHLMNQTTSLDCEQRIAFWADDSLSDAQRAAFIKKTYGSEHVKAIPLGPDWKKRRDWLYLLSPNTTIPNIEKRPTGLANHDLRILFETGPKLAKEIEAGQVSLDNQGRLLFPFRPQDPQPVAELERTAELLFLVAPGIFKLAHQNPGVVMCGKLVLLETTRAELVKRGVIKKAYREKAKAHHPDKGESDSEAMKRINFVNEVLTTSAKFEQWKSGKLYF</sequence>
<reference evidence="2 3" key="1">
    <citation type="journal article" date="2015" name="Nature">
        <title>rRNA introns, odd ribosomes, and small enigmatic genomes across a large radiation of phyla.</title>
        <authorList>
            <person name="Brown C.T."/>
            <person name="Hug L.A."/>
            <person name="Thomas B.C."/>
            <person name="Sharon I."/>
            <person name="Castelle C.J."/>
            <person name="Singh A."/>
            <person name="Wilkins M.J."/>
            <person name="Williams K.H."/>
            <person name="Banfield J.F."/>
        </authorList>
    </citation>
    <scope>NUCLEOTIDE SEQUENCE [LARGE SCALE GENOMIC DNA]</scope>
</reference>
<name>A0A0G0Y917_9BACT</name>
<dbReference type="SMART" id="SM00271">
    <property type="entry name" value="DnaJ"/>
    <property type="match status" value="1"/>
</dbReference>